<proteinExistence type="predicted"/>
<name>A0A2J6PHU3_9HELO</name>
<protein>
    <submittedName>
        <fullName evidence="1">Uncharacterized protein</fullName>
    </submittedName>
</protein>
<organism evidence="1 2">
    <name type="scientific">Hyaloscypha hepaticicola</name>
    <dbReference type="NCBI Taxonomy" id="2082293"/>
    <lineage>
        <taxon>Eukaryota</taxon>
        <taxon>Fungi</taxon>
        <taxon>Dikarya</taxon>
        <taxon>Ascomycota</taxon>
        <taxon>Pezizomycotina</taxon>
        <taxon>Leotiomycetes</taxon>
        <taxon>Helotiales</taxon>
        <taxon>Hyaloscyphaceae</taxon>
        <taxon>Hyaloscypha</taxon>
    </lineage>
</organism>
<dbReference type="EMBL" id="KZ613530">
    <property type="protein sequence ID" value="PMD13590.1"/>
    <property type="molecule type" value="Genomic_DNA"/>
</dbReference>
<evidence type="ECO:0000313" key="2">
    <source>
        <dbReference type="Proteomes" id="UP000235672"/>
    </source>
</evidence>
<gene>
    <name evidence="1" type="ORF">NA56DRAFT_755716</name>
</gene>
<dbReference type="OrthoDB" id="5221171at2759"/>
<evidence type="ECO:0000313" key="1">
    <source>
        <dbReference type="EMBL" id="PMD13590.1"/>
    </source>
</evidence>
<dbReference type="AlphaFoldDB" id="A0A2J6PHU3"/>
<keyword evidence="2" id="KW-1185">Reference proteome</keyword>
<sequence>MELNRIWHEPEVVIYSCLITPGLLTFDTQPNHVIARPIREKLEYCSPGEPAIPLTSFGSLVDKASLGRSVDRWGWNGQDCAFKRIEFDCDVQAIEREIKSREKLLELPDLQSQTIEDANKIMEHRFNVLPILAVVVSEQDVNNDVMGILMPFGGFNLESLSASGTEFTASVSDSKDLQITRGQLRDLARGVRELSMSRTEPSGLGRFGCVAPEYKDDAFALGELFIWCKERSSWDVSDLRKVEDAAQVLKDNGDFDRELTILDDERDR</sequence>
<accession>A0A2J6PHU3</accession>
<dbReference type="Proteomes" id="UP000235672">
    <property type="component" value="Unassembled WGS sequence"/>
</dbReference>
<reference evidence="1 2" key="1">
    <citation type="submission" date="2016-05" db="EMBL/GenBank/DDBJ databases">
        <title>A degradative enzymes factory behind the ericoid mycorrhizal symbiosis.</title>
        <authorList>
            <consortium name="DOE Joint Genome Institute"/>
            <person name="Martino E."/>
            <person name="Morin E."/>
            <person name="Grelet G."/>
            <person name="Kuo A."/>
            <person name="Kohler A."/>
            <person name="Daghino S."/>
            <person name="Barry K."/>
            <person name="Choi C."/>
            <person name="Cichocki N."/>
            <person name="Clum A."/>
            <person name="Copeland A."/>
            <person name="Hainaut M."/>
            <person name="Haridas S."/>
            <person name="Labutti K."/>
            <person name="Lindquist E."/>
            <person name="Lipzen A."/>
            <person name="Khouja H.-R."/>
            <person name="Murat C."/>
            <person name="Ohm R."/>
            <person name="Olson A."/>
            <person name="Spatafora J."/>
            <person name="Veneault-Fourrey C."/>
            <person name="Henrissat B."/>
            <person name="Grigoriev I."/>
            <person name="Martin F."/>
            <person name="Perotto S."/>
        </authorList>
    </citation>
    <scope>NUCLEOTIDE SEQUENCE [LARGE SCALE GENOMIC DNA]</scope>
    <source>
        <strain evidence="1 2">UAMH 7357</strain>
    </source>
</reference>